<dbReference type="Gene3D" id="2.60.40.10">
    <property type="entry name" value="Immunoglobulins"/>
    <property type="match status" value="4"/>
</dbReference>
<dbReference type="InterPro" id="IPR003961">
    <property type="entry name" value="FN3_dom"/>
</dbReference>
<dbReference type="PROSITE" id="PS50853">
    <property type="entry name" value="FN3"/>
    <property type="match status" value="3"/>
</dbReference>
<feature type="domain" description="Fibronectin type-III" evidence="2">
    <location>
        <begin position="84"/>
        <end position="181"/>
    </location>
</feature>
<dbReference type="PANTHER" id="PTHR13817">
    <property type="entry name" value="TITIN"/>
    <property type="match status" value="1"/>
</dbReference>
<organism evidence="3 4">
    <name type="scientific">Papilio machaon</name>
    <name type="common">Old World swallowtail butterfly</name>
    <dbReference type="NCBI Taxonomy" id="76193"/>
    <lineage>
        <taxon>Eukaryota</taxon>
        <taxon>Metazoa</taxon>
        <taxon>Ecdysozoa</taxon>
        <taxon>Arthropoda</taxon>
        <taxon>Hexapoda</taxon>
        <taxon>Insecta</taxon>
        <taxon>Pterygota</taxon>
        <taxon>Neoptera</taxon>
        <taxon>Endopterygota</taxon>
        <taxon>Lepidoptera</taxon>
        <taxon>Glossata</taxon>
        <taxon>Ditrysia</taxon>
        <taxon>Papilionoidea</taxon>
        <taxon>Papilionidae</taxon>
        <taxon>Papilioninae</taxon>
        <taxon>Papilio</taxon>
    </lineage>
</organism>
<dbReference type="STRING" id="76193.A0A0N1II33"/>
<dbReference type="EMBL" id="KQ459960">
    <property type="protein sequence ID" value="KPJ19128.1"/>
    <property type="molecule type" value="Genomic_DNA"/>
</dbReference>
<dbReference type="PANTHER" id="PTHR13817:SF151">
    <property type="entry name" value="TITIN"/>
    <property type="match status" value="1"/>
</dbReference>
<dbReference type="AlphaFoldDB" id="A0A0N1II33"/>
<evidence type="ECO:0000256" key="1">
    <source>
        <dbReference type="ARBA" id="ARBA00022737"/>
    </source>
</evidence>
<name>A0A0N1II33_PAPMA</name>
<dbReference type="CDD" id="cd00063">
    <property type="entry name" value="FN3"/>
    <property type="match status" value="3"/>
</dbReference>
<protein>
    <submittedName>
        <fullName evidence="3">Twitchin</fullName>
    </submittedName>
</protein>
<dbReference type="SUPFAM" id="SSF48726">
    <property type="entry name" value="Immunoglobulin"/>
    <property type="match status" value="1"/>
</dbReference>
<keyword evidence="4" id="KW-1185">Reference proteome</keyword>
<dbReference type="GO" id="GO:0045214">
    <property type="term" value="P:sarcomere organization"/>
    <property type="evidence" value="ECO:0007669"/>
    <property type="project" value="TreeGrafter"/>
</dbReference>
<dbReference type="PRINTS" id="PR00014">
    <property type="entry name" value="FNTYPEIII"/>
</dbReference>
<evidence type="ECO:0000313" key="3">
    <source>
        <dbReference type="EMBL" id="KPJ19128.1"/>
    </source>
</evidence>
<dbReference type="FunFam" id="2.60.40.10:FF:000056">
    <property type="entry name" value="twitchin isoform X4"/>
    <property type="match status" value="2"/>
</dbReference>
<evidence type="ECO:0000313" key="4">
    <source>
        <dbReference type="Proteomes" id="UP000053240"/>
    </source>
</evidence>
<keyword evidence="1" id="KW-0677">Repeat</keyword>
<accession>A0A0N1II33</accession>
<evidence type="ECO:0000259" key="2">
    <source>
        <dbReference type="PROSITE" id="PS50853"/>
    </source>
</evidence>
<dbReference type="InterPro" id="IPR013783">
    <property type="entry name" value="Ig-like_fold"/>
</dbReference>
<dbReference type="InParanoid" id="A0A0N1II33"/>
<dbReference type="InterPro" id="IPR036179">
    <property type="entry name" value="Ig-like_dom_sf"/>
</dbReference>
<dbReference type="InterPro" id="IPR036116">
    <property type="entry name" value="FN3_sf"/>
</dbReference>
<sequence>MSSVNLHRRPHEHNQQLFPRSWRENIKLVNTERIKIENKEYHTDFTIVNAVRRDTGKYTLRAENCNGFDEETVELTVLSKPSAPKGPLEVTDVHAEGCKVKWEKPEDDGGSPVKEYELEKMDLATGKWVRVGRVAGDKKPLELEVTGLEPGHQYKFRVTAVNDEGDSEPLETERAILAKNPYDKPGKPEGPLEVSDVHADHVKLSWNKPKHTGGLPLSAYVVEKMDTLTGKWVPAGTVDPDTTEATVTGLEAGHTYQFRVKALNEEGESEPLDTDHGILAKNPYDVPAPPGLPDIVDWDEKSAKLKWEPPIRDNGAPITGYIIEVMDRDRGEFVKVCFFFIDIFFLFWLRKFSFNLT</sequence>
<dbReference type="Pfam" id="PF07679">
    <property type="entry name" value="I-set"/>
    <property type="match status" value="1"/>
</dbReference>
<dbReference type="InterPro" id="IPR013098">
    <property type="entry name" value="Ig_I-set"/>
</dbReference>
<feature type="domain" description="Fibronectin type-III" evidence="2">
    <location>
        <begin position="289"/>
        <end position="357"/>
    </location>
</feature>
<feature type="domain" description="Fibronectin type-III" evidence="2">
    <location>
        <begin position="188"/>
        <end position="283"/>
    </location>
</feature>
<dbReference type="SMART" id="SM00060">
    <property type="entry name" value="FN3"/>
    <property type="match status" value="3"/>
</dbReference>
<dbReference type="InterPro" id="IPR050964">
    <property type="entry name" value="Striated_Muscle_Regulatory"/>
</dbReference>
<gene>
    <name evidence="3" type="ORF">RR48_00852</name>
</gene>
<dbReference type="GO" id="GO:0031430">
    <property type="term" value="C:M band"/>
    <property type="evidence" value="ECO:0007669"/>
    <property type="project" value="TreeGrafter"/>
</dbReference>
<dbReference type="Pfam" id="PF00041">
    <property type="entry name" value="fn3"/>
    <property type="match status" value="2"/>
</dbReference>
<dbReference type="SUPFAM" id="SSF49265">
    <property type="entry name" value="Fibronectin type III"/>
    <property type="match status" value="2"/>
</dbReference>
<dbReference type="Proteomes" id="UP000053240">
    <property type="component" value="Unassembled WGS sequence"/>
</dbReference>
<proteinExistence type="predicted"/>
<reference evidence="3 4" key="1">
    <citation type="journal article" date="2015" name="Nat. Commun.">
        <title>Outbred genome sequencing and CRISPR/Cas9 gene editing in butterflies.</title>
        <authorList>
            <person name="Li X."/>
            <person name="Fan D."/>
            <person name="Zhang W."/>
            <person name="Liu G."/>
            <person name="Zhang L."/>
            <person name="Zhao L."/>
            <person name="Fang X."/>
            <person name="Chen L."/>
            <person name="Dong Y."/>
            <person name="Chen Y."/>
            <person name="Ding Y."/>
            <person name="Zhao R."/>
            <person name="Feng M."/>
            <person name="Zhu Y."/>
            <person name="Feng Y."/>
            <person name="Jiang X."/>
            <person name="Zhu D."/>
            <person name="Xiang H."/>
            <person name="Feng X."/>
            <person name="Li S."/>
            <person name="Wang J."/>
            <person name="Zhang G."/>
            <person name="Kronforst M.R."/>
            <person name="Wang W."/>
        </authorList>
    </citation>
    <scope>NUCLEOTIDE SEQUENCE [LARGE SCALE GENOMIC DNA]</scope>
    <source>
        <strain evidence="3">Ya'a_city_454_Pm</strain>
        <tissue evidence="3">Whole body</tissue>
    </source>
</reference>